<reference evidence="3" key="1">
    <citation type="journal article" date="2019" name="Int. J. Syst. Evol. Microbiol.">
        <title>The Global Catalogue of Microorganisms (GCM) 10K type strain sequencing project: providing services to taxonomists for standard genome sequencing and annotation.</title>
        <authorList>
            <consortium name="The Broad Institute Genomics Platform"/>
            <consortium name="The Broad Institute Genome Sequencing Center for Infectious Disease"/>
            <person name="Wu L."/>
            <person name="Ma J."/>
        </authorList>
    </citation>
    <scope>NUCLEOTIDE SEQUENCE [LARGE SCALE GENOMIC DNA]</scope>
    <source>
        <strain evidence="3">CGMCC 1.16031</strain>
    </source>
</reference>
<dbReference type="RefSeq" id="WP_131258297.1">
    <property type="nucleotide sequence ID" value="NZ_JBHSUS010000001.1"/>
</dbReference>
<evidence type="ECO:0000313" key="2">
    <source>
        <dbReference type="EMBL" id="MFC6440502.1"/>
    </source>
</evidence>
<dbReference type="Pfam" id="PF17680">
    <property type="entry name" value="FlgO"/>
    <property type="match status" value="1"/>
</dbReference>
<gene>
    <name evidence="2" type="ORF">ACFP85_10125</name>
</gene>
<keyword evidence="3" id="KW-1185">Reference proteome</keyword>
<dbReference type="PROSITE" id="PS51257">
    <property type="entry name" value="PROKAR_LIPOPROTEIN"/>
    <property type="match status" value="1"/>
</dbReference>
<protein>
    <submittedName>
        <fullName evidence="2">FlgO family outer membrane protein</fullName>
    </submittedName>
</protein>
<comment type="caution">
    <text evidence="2">The sequence shown here is derived from an EMBL/GenBank/DDBJ whole genome shotgun (WGS) entry which is preliminary data.</text>
</comment>
<sequence>MNKILHALPVLMLTGCTLLEMEQTVQTDVSTAPQPAPRFYPHTPMTTPSHLEQQEIVSRRLPSSFAARYTHKTLGDYAEQLALQMATHGEMLPADRRVAVASFVMLDESLKQTGPVGNILAENLLQALQKSGASVVDVRLTGNIQLGADGERVFSRDASELSRSFNLTHIVSGTLQPTPNGLKVFARMMSLDNKQVVASADVLIPYTVLDSMQAYAQLN</sequence>
<dbReference type="Proteomes" id="UP001596364">
    <property type="component" value="Unassembled WGS sequence"/>
</dbReference>
<dbReference type="InterPro" id="IPR041215">
    <property type="entry name" value="FlgO_dom"/>
</dbReference>
<name>A0ABW1XMA5_9ALTE</name>
<proteinExistence type="predicted"/>
<evidence type="ECO:0000259" key="1">
    <source>
        <dbReference type="Pfam" id="PF17680"/>
    </source>
</evidence>
<evidence type="ECO:0000313" key="3">
    <source>
        <dbReference type="Proteomes" id="UP001596364"/>
    </source>
</evidence>
<feature type="domain" description="FlgO" evidence="1">
    <location>
        <begin position="80"/>
        <end position="208"/>
    </location>
</feature>
<dbReference type="EMBL" id="JBHSUS010000001">
    <property type="protein sequence ID" value="MFC6440502.1"/>
    <property type="molecule type" value="Genomic_DNA"/>
</dbReference>
<accession>A0ABW1XMA5</accession>
<organism evidence="2 3">
    <name type="scientific">Pseudobowmanella zhangzhouensis</name>
    <dbReference type="NCBI Taxonomy" id="1537679"/>
    <lineage>
        <taxon>Bacteria</taxon>
        <taxon>Pseudomonadati</taxon>
        <taxon>Pseudomonadota</taxon>
        <taxon>Gammaproteobacteria</taxon>
        <taxon>Alteromonadales</taxon>
        <taxon>Alteromonadaceae</taxon>
    </lineage>
</organism>